<feature type="compositionally biased region" description="Low complexity" evidence="1">
    <location>
        <begin position="64"/>
        <end position="81"/>
    </location>
</feature>
<feature type="region of interest" description="Disordered" evidence="1">
    <location>
        <begin position="56"/>
        <end position="121"/>
    </location>
</feature>
<feature type="compositionally biased region" description="Acidic residues" evidence="1">
    <location>
        <begin position="99"/>
        <end position="115"/>
    </location>
</feature>
<name>A0A426Y652_ENSVE</name>
<organism evidence="2 3">
    <name type="scientific">Ensete ventricosum</name>
    <name type="common">Abyssinian banana</name>
    <name type="synonym">Musa ensete</name>
    <dbReference type="NCBI Taxonomy" id="4639"/>
    <lineage>
        <taxon>Eukaryota</taxon>
        <taxon>Viridiplantae</taxon>
        <taxon>Streptophyta</taxon>
        <taxon>Embryophyta</taxon>
        <taxon>Tracheophyta</taxon>
        <taxon>Spermatophyta</taxon>
        <taxon>Magnoliopsida</taxon>
        <taxon>Liliopsida</taxon>
        <taxon>Zingiberales</taxon>
        <taxon>Musaceae</taxon>
        <taxon>Ensete</taxon>
    </lineage>
</organism>
<protein>
    <submittedName>
        <fullName evidence="2">Uncharacterized protein</fullName>
    </submittedName>
</protein>
<gene>
    <name evidence="2" type="ORF">B296_00032542</name>
</gene>
<accession>A0A426Y652</accession>
<comment type="caution">
    <text evidence="2">The sequence shown here is derived from an EMBL/GenBank/DDBJ whole genome shotgun (WGS) entry which is preliminary data.</text>
</comment>
<evidence type="ECO:0000313" key="2">
    <source>
        <dbReference type="EMBL" id="RRT47194.1"/>
    </source>
</evidence>
<dbReference type="EMBL" id="AMZH03014699">
    <property type="protein sequence ID" value="RRT47194.1"/>
    <property type="molecule type" value="Genomic_DNA"/>
</dbReference>
<evidence type="ECO:0000256" key="1">
    <source>
        <dbReference type="SAM" id="MobiDB-lite"/>
    </source>
</evidence>
<proteinExistence type="predicted"/>
<dbReference type="AlphaFoldDB" id="A0A426Y652"/>
<reference evidence="2 3" key="1">
    <citation type="journal article" date="2014" name="Agronomy (Basel)">
        <title>A Draft Genome Sequence for Ensete ventricosum, the Drought-Tolerant Tree Against Hunger.</title>
        <authorList>
            <person name="Harrison J."/>
            <person name="Moore K.A."/>
            <person name="Paszkiewicz K."/>
            <person name="Jones T."/>
            <person name="Grant M."/>
            <person name="Ambacheew D."/>
            <person name="Muzemil S."/>
            <person name="Studholme D.J."/>
        </authorList>
    </citation>
    <scope>NUCLEOTIDE SEQUENCE [LARGE SCALE GENOMIC DNA]</scope>
</reference>
<sequence length="140" mass="15538">MLPLRFPNSSIRAKGQPATYRRGQPRPLARAADHVHLQGWLAMAIPSTREASHNHAPIGVAGCGRLRPWPPAGAAARGPPTRDSPRGQGCRLQRRPLMEEDMEEEVQEHEEEVTNEEQQPIDITMHALTGYANPQTIKVD</sequence>
<evidence type="ECO:0000313" key="3">
    <source>
        <dbReference type="Proteomes" id="UP000287651"/>
    </source>
</evidence>
<dbReference type="Proteomes" id="UP000287651">
    <property type="component" value="Unassembled WGS sequence"/>
</dbReference>
<feature type="region of interest" description="Disordered" evidence="1">
    <location>
        <begin position="1"/>
        <end position="23"/>
    </location>
</feature>